<keyword evidence="4" id="KW-0223">Dioxygenase</keyword>
<evidence type="ECO:0000256" key="3">
    <source>
        <dbReference type="ARBA" id="ARBA00022723"/>
    </source>
</evidence>
<keyword evidence="5" id="KW-0408">Iron</keyword>
<name>A0ABP0X9Z7_9BRYO</name>
<evidence type="ECO:0000256" key="5">
    <source>
        <dbReference type="ARBA" id="ARBA00023004"/>
    </source>
</evidence>
<gene>
    <name evidence="6" type="ORF">CSSPJE1EN1_LOCUS19883</name>
</gene>
<dbReference type="InterPro" id="IPR004294">
    <property type="entry name" value="Carotenoid_Oase"/>
</dbReference>
<keyword evidence="7" id="KW-1185">Reference proteome</keyword>
<accession>A0ABP0X9Z7</accession>
<evidence type="ECO:0000256" key="1">
    <source>
        <dbReference type="ARBA" id="ARBA00001954"/>
    </source>
</evidence>
<dbReference type="EMBL" id="OZ020101">
    <property type="protein sequence ID" value="CAK9274405.1"/>
    <property type="molecule type" value="Genomic_DNA"/>
</dbReference>
<evidence type="ECO:0000313" key="6">
    <source>
        <dbReference type="EMBL" id="CAK9274405.1"/>
    </source>
</evidence>
<dbReference type="Pfam" id="PF03055">
    <property type="entry name" value="RPE65"/>
    <property type="match status" value="1"/>
</dbReference>
<keyword evidence="3" id="KW-0479">Metal-binding</keyword>
<evidence type="ECO:0000313" key="7">
    <source>
        <dbReference type="Proteomes" id="UP001497444"/>
    </source>
</evidence>
<proteinExistence type="inferred from homology"/>
<dbReference type="Proteomes" id="UP001497444">
    <property type="component" value="Chromosome 6"/>
</dbReference>
<dbReference type="PANTHER" id="PTHR10543:SF37">
    <property type="entry name" value="CAROTENOID CLEAVAGE DIOXYGENASE 7, CHLOROPLASTIC"/>
    <property type="match status" value="1"/>
</dbReference>
<organism evidence="6 7">
    <name type="scientific">Sphagnum jensenii</name>
    <dbReference type="NCBI Taxonomy" id="128206"/>
    <lineage>
        <taxon>Eukaryota</taxon>
        <taxon>Viridiplantae</taxon>
        <taxon>Streptophyta</taxon>
        <taxon>Embryophyta</taxon>
        <taxon>Bryophyta</taxon>
        <taxon>Sphagnophytina</taxon>
        <taxon>Sphagnopsida</taxon>
        <taxon>Sphagnales</taxon>
        <taxon>Sphagnaceae</taxon>
        <taxon>Sphagnum</taxon>
    </lineage>
</organism>
<protein>
    <recommendedName>
        <fullName evidence="8">Carotenoid cleavage dioxygenase 7, chloroplastic</fullName>
    </recommendedName>
</protein>
<evidence type="ECO:0000256" key="4">
    <source>
        <dbReference type="ARBA" id="ARBA00022964"/>
    </source>
</evidence>
<keyword evidence="4" id="KW-0560">Oxidoreductase</keyword>
<evidence type="ECO:0000256" key="2">
    <source>
        <dbReference type="ARBA" id="ARBA00006787"/>
    </source>
</evidence>
<comment type="cofactor">
    <cofactor evidence="1">
        <name>Fe(2+)</name>
        <dbReference type="ChEBI" id="CHEBI:29033"/>
    </cofactor>
</comment>
<sequence>MPVSSNMASVFRSSRTSFCSSDLEVVSCTQSLPIDQLQKPATFSVAGRIRKPLRIRCALRLPPRGSITTATTISVGNRSGSARRLKKELIFQSPADIEDPDVEKSKLRALSEEAFRDYQFLFRAQRNEVESIPLTVVEGAVPDDFAGVYYLCGSGILSDDHGSQLHPLDGHGYLRKFLFTGASCPVMYSARYIDTEARQQEFDKENKTWKFTYRGAFSLLQGGHRFGNLKVMKNVANTSVLQWAGRLMCLYEGGLPYEMDAVTLNTLGLFRLLSNPQGTLRSAAVGVVGKLIQPILKGVFDMPEERMLSHVKYDMKRRRLVVMTCRREDMVLPKSTFTMYELNTSMQVVQRNVFTLDEQLVIHDWGLTDNHYVLLANRVKLNSAGSLAGMAPMINCLSVDDTLPYTPLFLLPRKLVDYQTTRGSANNTGRDWRIPLKIPGRMWFIHTANAFEEVDRDGNIHLVLDGTACSYDWFSLLHMFGYEWQKKWLDPTYMNTVSNDSVSSPAARLDENPIQLVRVSTLLSPEGKEIRTECEEFENNKCACDFPALNPLIAGSRQEHTYLAAASGRRQALPYFPFDTLVKLSGHDATEAKVSSWFAGKRSFVGEPIFVPRSNVAKSPDSPDFREDDGYLLTIQYAAAEEVCYFVILDAQRIGKQDALVARLRLPAKYAFPFGFHGFWTDLDEYVQSAASTNTN</sequence>
<comment type="similarity">
    <text evidence="2">Belongs to the carotenoid oxygenase family.</text>
</comment>
<evidence type="ECO:0008006" key="8">
    <source>
        <dbReference type="Google" id="ProtNLM"/>
    </source>
</evidence>
<reference evidence="6" key="1">
    <citation type="submission" date="2024-02" db="EMBL/GenBank/DDBJ databases">
        <authorList>
            <consortium name="ELIXIR-Norway"/>
            <consortium name="Elixir Norway"/>
        </authorList>
    </citation>
    <scope>NUCLEOTIDE SEQUENCE</scope>
</reference>
<dbReference type="PANTHER" id="PTHR10543">
    <property type="entry name" value="BETA-CAROTENE DIOXYGENASE"/>
    <property type="match status" value="1"/>
</dbReference>